<evidence type="ECO:0000313" key="2">
    <source>
        <dbReference type="EMBL" id="KAF4739964.1"/>
    </source>
</evidence>
<sequence length="218" mass="24670">MVTTTYYKTTTTTRTPSVPSTTVTENGSSSLQQTQKSSVTATRRSARLSREGRYRKAAAAAAAAEAVEEIEEMSRTSVRQAAALARVAITRSVQIKEECDDERSCYSDGMKKTSVECRGEAVSVVDRVLEDLRGDIIRRCREGSSSPSSEGRRGMKRRRMEVKEEEELPKRRTRNNRQGDLKGRLPFIPTPMRNDAHAPRWLKELQKTTDWYCDRVEC</sequence>
<evidence type="ECO:0000256" key="1">
    <source>
        <dbReference type="SAM" id="MobiDB-lite"/>
    </source>
</evidence>
<dbReference type="AlphaFoldDB" id="A0A7J6T3X5"/>
<feature type="compositionally biased region" description="Low complexity" evidence="1">
    <location>
        <begin position="1"/>
        <end position="24"/>
    </location>
</feature>
<dbReference type="Proteomes" id="UP000553632">
    <property type="component" value="Unassembled WGS sequence"/>
</dbReference>
<feature type="region of interest" description="Disordered" evidence="1">
    <location>
        <begin position="140"/>
        <end position="192"/>
    </location>
</feature>
<comment type="caution">
    <text evidence="2">The sequence shown here is derived from an EMBL/GenBank/DDBJ whole genome shotgun (WGS) entry which is preliminary data.</text>
</comment>
<dbReference type="EMBL" id="JABANO010013591">
    <property type="protein sequence ID" value="KAF4739964.1"/>
    <property type="molecule type" value="Genomic_DNA"/>
</dbReference>
<evidence type="ECO:0000313" key="3">
    <source>
        <dbReference type="Proteomes" id="UP000553632"/>
    </source>
</evidence>
<proteinExistence type="predicted"/>
<organism evidence="2 3">
    <name type="scientific">Perkinsus olseni</name>
    <name type="common">Perkinsus atlanticus</name>
    <dbReference type="NCBI Taxonomy" id="32597"/>
    <lineage>
        <taxon>Eukaryota</taxon>
        <taxon>Sar</taxon>
        <taxon>Alveolata</taxon>
        <taxon>Perkinsozoa</taxon>
        <taxon>Perkinsea</taxon>
        <taxon>Perkinsida</taxon>
        <taxon>Perkinsidae</taxon>
        <taxon>Perkinsus</taxon>
    </lineage>
</organism>
<gene>
    <name evidence="2" type="ORF">FOZ63_001832</name>
</gene>
<protein>
    <submittedName>
        <fullName evidence="2">Uncharacterized protein</fullName>
    </submittedName>
</protein>
<keyword evidence="3" id="KW-1185">Reference proteome</keyword>
<feature type="region of interest" description="Disordered" evidence="1">
    <location>
        <begin position="1"/>
        <end position="50"/>
    </location>
</feature>
<accession>A0A7J6T3X5</accession>
<feature type="compositionally biased region" description="Polar residues" evidence="1">
    <location>
        <begin position="25"/>
        <end position="43"/>
    </location>
</feature>
<reference evidence="2 3" key="1">
    <citation type="submission" date="2020-04" db="EMBL/GenBank/DDBJ databases">
        <title>Perkinsus olseni comparative genomics.</title>
        <authorList>
            <person name="Bogema D.R."/>
        </authorList>
    </citation>
    <scope>NUCLEOTIDE SEQUENCE [LARGE SCALE GENOMIC DNA]</scope>
    <source>
        <strain evidence="2 3">ATCC PRA-207</strain>
    </source>
</reference>
<name>A0A7J6T3X5_PEROL</name>